<organism evidence="3 4">
    <name type="scientific">Paracoccus sulfuroxidans</name>
    <dbReference type="NCBI Taxonomy" id="384678"/>
    <lineage>
        <taxon>Bacteria</taxon>
        <taxon>Pseudomonadati</taxon>
        <taxon>Pseudomonadota</taxon>
        <taxon>Alphaproteobacteria</taxon>
        <taxon>Rhodobacterales</taxon>
        <taxon>Paracoccaceae</taxon>
        <taxon>Paracoccus</taxon>
    </lineage>
</organism>
<dbReference type="Proteomes" id="UP000316225">
    <property type="component" value="Unassembled WGS sequence"/>
</dbReference>
<accession>A0A562NHE8</accession>
<feature type="region of interest" description="Disordered" evidence="1">
    <location>
        <begin position="208"/>
        <end position="260"/>
    </location>
</feature>
<dbReference type="EMBL" id="VLKU01000009">
    <property type="protein sequence ID" value="TWI31566.1"/>
    <property type="molecule type" value="Genomic_DNA"/>
</dbReference>
<proteinExistence type="predicted"/>
<sequence>MRTLTLSACLSLMAAGMVQAQTGARDERLWSCETSIQGERTEINYVRDQAYRDNVGVIENRFSKWGKVSCPGYVTLREILRRNSVADDGSYCLLWDGASDTYLGARLGPRKANAVCRVTFCQRVNSTKAVAFQGANAMATAGYDAVTQRPGAVLLSATTGQLAGTIEGAGAAAAGLASSPVAAGAVLIGAAATGGALWYCSDGPQSAVIADDPLPEPQPYEPRPEDMPAAKPGDDVVWSSPLPPPVEAPAAAPDPAQPKE</sequence>
<feature type="compositionally biased region" description="Basic and acidic residues" evidence="1">
    <location>
        <begin position="222"/>
        <end position="234"/>
    </location>
</feature>
<comment type="caution">
    <text evidence="3">The sequence shown here is derived from an EMBL/GenBank/DDBJ whole genome shotgun (WGS) entry which is preliminary data.</text>
</comment>
<evidence type="ECO:0000313" key="3">
    <source>
        <dbReference type="EMBL" id="TWI31566.1"/>
    </source>
</evidence>
<evidence type="ECO:0000313" key="4">
    <source>
        <dbReference type="Proteomes" id="UP000316225"/>
    </source>
</evidence>
<dbReference type="RefSeq" id="WP_199756593.1">
    <property type="nucleotide sequence ID" value="NZ_VLKU01000009.1"/>
</dbReference>
<gene>
    <name evidence="3" type="ORF">IQ24_03019</name>
</gene>
<dbReference type="AlphaFoldDB" id="A0A562NHE8"/>
<feature type="chain" id="PRO_5021805898" evidence="2">
    <location>
        <begin position="21"/>
        <end position="260"/>
    </location>
</feature>
<keyword evidence="2" id="KW-0732">Signal</keyword>
<reference evidence="3 4" key="1">
    <citation type="journal article" date="2015" name="Stand. Genomic Sci.">
        <title>Genomic Encyclopedia of Bacterial and Archaeal Type Strains, Phase III: the genomes of soil and plant-associated and newly described type strains.</title>
        <authorList>
            <person name="Whitman W.B."/>
            <person name="Woyke T."/>
            <person name="Klenk H.P."/>
            <person name="Zhou Y."/>
            <person name="Lilburn T.G."/>
            <person name="Beck B.J."/>
            <person name="De Vos P."/>
            <person name="Vandamme P."/>
            <person name="Eisen J.A."/>
            <person name="Garrity G."/>
            <person name="Hugenholtz P."/>
            <person name="Kyrpides N.C."/>
        </authorList>
    </citation>
    <scope>NUCLEOTIDE SEQUENCE [LARGE SCALE GENOMIC DNA]</scope>
    <source>
        <strain evidence="3 4">CGMCC 1.5364</strain>
    </source>
</reference>
<evidence type="ECO:0000256" key="2">
    <source>
        <dbReference type="SAM" id="SignalP"/>
    </source>
</evidence>
<feature type="signal peptide" evidence="2">
    <location>
        <begin position="1"/>
        <end position="20"/>
    </location>
</feature>
<keyword evidence="4" id="KW-1185">Reference proteome</keyword>
<name>A0A562NHE8_9RHOB</name>
<protein>
    <submittedName>
        <fullName evidence="3">Uncharacterized protein</fullName>
    </submittedName>
</protein>
<evidence type="ECO:0000256" key="1">
    <source>
        <dbReference type="SAM" id="MobiDB-lite"/>
    </source>
</evidence>